<dbReference type="InterPro" id="IPR000306">
    <property type="entry name" value="Znf_FYVE"/>
</dbReference>
<dbReference type="PROSITE" id="PS50178">
    <property type="entry name" value="ZF_FYVE"/>
    <property type="match status" value="1"/>
</dbReference>
<dbReference type="Gene3D" id="3.30.40.10">
    <property type="entry name" value="Zinc/RING finger domain, C3HC4 (zinc finger)"/>
    <property type="match status" value="1"/>
</dbReference>
<dbReference type="EMBL" id="JAKCXM010000248">
    <property type="protein sequence ID" value="KAJ0397509.1"/>
    <property type="molecule type" value="Genomic_DNA"/>
</dbReference>
<reference evidence="6" key="1">
    <citation type="submission" date="2021-12" db="EMBL/GenBank/DDBJ databases">
        <title>Prjna785345.</title>
        <authorList>
            <person name="Rujirawat T."/>
            <person name="Krajaejun T."/>
        </authorList>
    </citation>
    <scope>NUCLEOTIDE SEQUENCE</scope>
    <source>
        <strain evidence="6">Pi057C3</strain>
    </source>
</reference>
<evidence type="ECO:0000313" key="7">
    <source>
        <dbReference type="Proteomes" id="UP001209570"/>
    </source>
</evidence>
<evidence type="ECO:0000313" key="6">
    <source>
        <dbReference type="EMBL" id="KAJ0397509.1"/>
    </source>
</evidence>
<dbReference type="InterPro" id="IPR013083">
    <property type="entry name" value="Znf_RING/FYVE/PHD"/>
</dbReference>
<organism evidence="6 7">
    <name type="scientific">Pythium insidiosum</name>
    <name type="common">Pythiosis disease agent</name>
    <dbReference type="NCBI Taxonomy" id="114742"/>
    <lineage>
        <taxon>Eukaryota</taxon>
        <taxon>Sar</taxon>
        <taxon>Stramenopiles</taxon>
        <taxon>Oomycota</taxon>
        <taxon>Peronosporomycetes</taxon>
        <taxon>Pythiales</taxon>
        <taxon>Pythiaceae</taxon>
        <taxon>Pythium</taxon>
    </lineage>
</organism>
<dbReference type="CDD" id="cd00065">
    <property type="entry name" value="FYVE_like_SF"/>
    <property type="match status" value="1"/>
</dbReference>
<dbReference type="GO" id="GO:0008270">
    <property type="term" value="F:zinc ion binding"/>
    <property type="evidence" value="ECO:0007669"/>
    <property type="project" value="UniProtKB-KW"/>
</dbReference>
<feature type="domain" description="FYVE-type" evidence="5">
    <location>
        <begin position="267"/>
        <end position="327"/>
    </location>
</feature>
<dbReference type="InterPro" id="IPR023393">
    <property type="entry name" value="START-like_dom_sf"/>
</dbReference>
<evidence type="ECO:0000256" key="1">
    <source>
        <dbReference type="ARBA" id="ARBA00022723"/>
    </source>
</evidence>
<keyword evidence="2 4" id="KW-0863">Zinc-finger</keyword>
<sequence length="427" mass="48545">MVRSLPLRSGFFATPQLTPAEELELLTWGRSLVPELLHHDAEWTIVQEKKDVTILEDRQKGGLTYSVKSLATVKASLDDVMDMFITASTVEFRGLMQMELREHFADSAVLYHREQNDAESLSIKWVAMRNKKTSINPMAQHADFCLLEYAGVVGQDVLGGDPDKPLGVCLFESIEQLECPSLLESHKLERGSISKCGYIFRPREEGTVDAHFVCSIRQPPNQRSKRRLNRTLLLHWAESVGLIEEYISRKRISRELTMRRSPNWVNDKDRHCCHLCLKTFTNTRRKHHCRACGEIICRHCSLYKAVDLQSVGVTTLRVCKACMDGTRAEKEAASSRSSAEVTLPSGVNEDKLRDAVEEYALALPSQQVSTVPDLVGIAWLRQVAQRDPSKKEMVAKLMERLRFEDDERHTFDHDTSGQVDIYDTLSD</sequence>
<evidence type="ECO:0000256" key="3">
    <source>
        <dbReference type="ARBA" id="ARBA00022833"/>
    </source>
</evidence>
<gene>
    <name evidence="6" type="ORF">P43SY_005635</name>
</gene>
<evidence type="ECO:0000256" key="4">
    <source>
        <dbReference type="PROSITE-ProRule" id="PRU00091"/>
    </source>
</evidence>
<keyword evidence="7" id="KW-1185">Reference proteome</keyword>
<dbReference type="SUPFAM" id="SSF57903">
    <property type="entry name" value="FYVE/PHD zinc finger"/>
    <property type="match status" value="1"/>
</dbReference>
<dbReference type="Pfam" id="PF01363">
    <property type="entry name" value="FYVE"/>
    <property type="match status" value="1"/>
</dbReference>
<accession>A0AAD5Q537</accession>
<dbReference type="PANTHER" id="PTHR43102">
    <property type="entry name" value="SLR1143 PROTEIN"/>
    <property type="match status" value="1"/>
</dbReference>
<protein>
    <recommendedName>
        <fullName evidence="5">FYVE-type domain-containing protein</fullName>
    </recommendedName>
</protein>
<dbReference type="PANTHER" id="PTHR43102:SF2">
    <property type="entry name" value="GAF DOMAIN-CONTAINING PROTEIN"/>
    <property type="match status" value="1"/>
</dbReference>
<dbReference type="Gene3D" id="3.30.530.20">
    <property type="match status" value="1"/>
</dbReference>
<proteinExistence type="predicted"/>
<keyword evidence="1" id="KW-0479">Metal-binding</keyword>
<comment type="caution">
    <text evidence="6">The sequence shown here is derived from an EMBL/GenBank/DDBJ whole genome shotgun (WGS) entry which is preliminary data.</text>
</comment>
<keyword evidence="3" id="KW-0862">Zinc</keyword>
<dbReference type="Proteomes" id="UP001209570">
    <property type="component" value="Unassembled WGS sequence"/>
</dbReference>
<dbReference type="SMART" id="SM00064">
    <property type="entry name" value="FYVE"/>
    <property type="match status" value="1"/>
</dbReference>
<dbReference type="AlphaFoldDB" id="A0AAD5Q537"/>
<dbReference type="InterPro" id="IPR011011">
    <property type="entry name" value="Znf_FYVE_PHD"/>
</dbReference>
<dbReference type="InterPro" id="IPR017455">
    <property type="entry name" value="Znf_FYVE-rel"/>
</dbReference>
<evidence type="ECO:0000259" key="5">
    <source>
        <dbReference type="PROSITE" id="PS50178"/>
    </source>
</evidence>
<name>A0AAD5Q537_PYTIN</name>
<evidence type="ECO:0000256" key="2">
    <source>
        <dbReference type="ARBA" id="ARBA00022771"/>
    </source>
</evidence>